<accession>A0ABD3PVW9</accession>
<dbReference type="Pfam" id="PF25295">
    <property type="entry name" value="TPR_IFT122"/>
    <property type="match status" value="1"/>
</dbReference>
<gene>
    <name evidence="6" type="ORF">HJC23_009626</name>
</gene>
<proteinExistence type="predicted"/>
<feature type="domain" description="Intraflagellar transport protein 122 homolog TPR" evidence="5">
    <location>
        <begin position="155"/>
        <end position="426"/>
    </location>
</feature>
<keyword evidence="7" id="KW-1185">Reference proteome</keyword>
<feature type="domain" description="Anaphase-promoting complex subunit 4-like WD40" evidence="3">
    <location>
        <begin position="3"/>
        <end position="56"/>
    </location>
</feature>
<name>A0ABD3PVW9_9STRA</name>
<dbReference type="PANTHER" id="PTHR12764">
    <property type="entry name" value="WD REPEAT DOMAIN-RELATED"/>
    <property type="match status" value="1"/>
</dbReference>
<dbReference type="InterPro" id="IPR057411">
    <property type="entry name" value="TPR_IFT122"/>
</dbReference>
<organism evidence="6 7">
    <name type="scientific">Cyclotella cryptica</name>
    <dbReference type="NCBI Taxonomy" id="29204"/>
    <lineage>
        <taxon>Eukaryota</taxon>
        <taxon>Sar</taxon>
        <taxon>Stramenopiles</taxon>
        <taxon>Ochrophyta</taxon>
        <taxon>Bacillariophyta</taxon>
        <taxon>Coscinodiscophyceae</taxon>
        <taxon>Thalassiosirophycidae</taxon>
        <taxon>Stephanodiscales</taxon>
        <taxon>Stephanodiscaceae</taxon>
        <taxon>Cyclotella</taxon>
    </lineage>
</organism>
<dbReference type="PANTHER" id="PTHR12764:SF4">
    <property type="entry name" value="INTRAFLAGELLAR TRANSPORT PROTEIN 122 HOMOLOG"/>
    <property type="match status" value="1"/>
</dbReference>
<protein>
    <recommendedName>
        <fullName evidence="8">Intraflagellar transport protein 122 homolog</fullName>
    </recommendedName>
</protein>
<feature type="domain" description="IFT122 zinc ribbon" evidence="4">
    <location>
        <begin position="486"/>
        <end position="530"/>
    </location>
</feature>
<evidence type="ECO:0000256" key="2">
    <source>
        <dbReference type="ARBA" id="ARBA00022737"/>
    </source>
</evidence>
<comment type="caution">
    <text evidence="6">The sequence shown here is derived from an EMBL/GenBank/DDBJ whole genome shotgun (WGS) entry which is preliminary data.</text>
</comment>
<dbReference type="Pfam" id="PF25143">
    <property type="entry name" value="Zn_ribbon_IFT122_C"/>
    <property type="match status" value="1"/>
</dbReference>
<dbReference type="SUPFAM" id="SSF50978">
    <property type="entry name" value="WD40 repeat-like"/>
    <property type="match status" value="1"/>
</dbReference>
<feature type="non-terminal residue" evidence="6">
    <location>
        <position position="1"/>
    </location>
</feature>
<evidence type="ECO:0000313" key="6">
    <source>
        <dbReference type="EMBL" id="KAL3792162.1"/>
    </source>
</evidence>
<dbReference type="AlphaFoldDB" id="A0ABD3PVW9"/>
<dbReference type="Gene3D" id="1.25.40.470">
    <property type="match status" value="1"/>
</dbReference>
<sequence length="672" mass="75457">HKVQSKILDCAWSFDGVHLALAHESGDVSLFNSTENKVIASIYKCDAPVCCVEWSSKHEVVFGSKKCLSFYDIVEMVFKSEDIGFTPFSIQHSGGFLVISGFGGCTIKSTNATDITKIAGENIWSSCCSPNGDMLVVGTEAGAVVVNNIDYSKNPNFAIELFIQLNRWDQARELAEKTGCLDIRTLGKRQAEWALQIKDINLAKSAYLESHDYVSVIELLRTNREKYGNWETEILEIVRISGSQKEVLAAAIEVFVQGGDYHHLAQLYIFTKDYNKLLQLHIEHRNWKEADKILDEQKDLLDGGGSLARAKILVMQGQFLQAFDFYLDAGRLDMARKIMIELSTSAAERNEYNNASHYLWILAKALRERAVVLTDDVSDLIKRSECYYLYNRVFLSCTEPFVAFHPEALLNAAALLYNNCVHYGRYGCVGISITNVLSTLAKQASTLDANYTVKLCFDKLKEHQIPPPFPQVLSDSNKKSLIDNSDVLPVCYRCGSENGLIQKNSTDNQCIDCGHPFLRCFLNFDVLPLVEFEPETGILDDEAMDLIVNQECLKQSNVMFDDCIVQSLDDVHQTAGEVIFKPIVVDRNVLASLDRVDVFVISAKTKANIAEDEKTVGKRCRFFKNLLPEIGIALCPQCDHFFHEEDFEFAVLRDSGCPFCQCNIIGQNYGHA</sequence>
<dbReference type="InterPro" id="IPR036322">
    <property type="entry name" value="WD40_repeat_dom_sf"/>
</dbReference>
<dbReference type="InterPro" id="IPR015943">
    <property type="entry name" value="WD40/YVTN_repeat-like_dom_sf"/>
</dbReference>
<dbReference type="InterPro" id="IPR039857">
    <property type="entry name" value="Ift122/121"/>
</dbReference>
<dbReference type="EMBL" id="JABMIG020000104">
    <property type="protein sequence ID" value="KAL3792162.1"/>
    <property type="molecule type" value="Genomic_DNA"/>
</dbReference>
<dbReference type="Proteomes" id="UP001516023">
    <property type="component" value="Unassembled WGS sequence"/>
</dbReference>
<keyword evidence="2" id="KW-0677">Repeat</keyword>
<dbReference type="InterPro" id="IPR056838">
    <property type="entry name" value="Zn_ribbon_IFT122"/>
</dbReference>
<reference evidence="6 7" key="1">
    <citation type="journal article" date="2020" name="G3 (Bethesda)">
        <title>Improved Reference Genome for Cyclotella cryptica CCMP332, a Model for Cell Wall Morphogenesis, Salinity Adaptation, and Lipid Production in Diatoms (Bacillariophyta).</title>
        <authorList>
            <person name="Roberts W.R."/>
            <person name="Downey K.M."/>
            <person name="Ruck E.C."/>
            <person name="Traller J.C."/>
            <person name="Alverson A.J."/>
        </authorList>
    </citation>
    <scope>NUCLEOTIDE SEQUENCE [LARGE SCALE GENOMIC DNA]</scope>
    <source>
        <strain evidence="6 7">CCMP332</strain>
    </source>
</reference>
<evidence type="ECO:0000256" key="1">
    <source>
        <dbReference type="ARBA" id="ARBA00022574"/>
    </source>
</evidence>
<evidence type="ECO:0000259" key="4">
    <source>
        <dbReference type="Pfam" id="PF25144"/>
    </source>
</evidence>
<evidence type="ECO:0000313" key="7">
    <source>
        <dbReference type="Proteomes" id="UP001516023"/>
    </source>
</evidence>
<evidence type="ECO:0000259" key="3">
    <source>
        <dbReference type="Pfam" id="PF12894"/>
    </source>
</evidence>
<dbReference type="Pfam" id="PF25144">
    <property type="entry name" value="Zn_ribbon_IFT122"/>
    <property type="match status" value="1"/>
</dbReference>
<dbReference type="InterPro" id="IPR024977">
    <property type="entry name" value="Apc4-like_WD40_dom"/>
</dbReference>
<evidence type="ECO:0000259" key="5">
    <source>
        <dbReference type="Pfam" id="PF25295"/>
    </source>
</evidence>
<dbReference type="Pfam" id="PF12894">
    <property type="entry name" value="ANAPC4_WD40"/>
    <property type="match status" value="1"/>
</dbReference>
<dbReference type="Gene3D" id="2.130.10.10">
    <property type="entry name" value="YVTN repeat-like/Quinoprotein amine dehydrogenase"/>
    <property type="match status" value="1"/>
</dbReference>
<evidence type="ECO:0008006" key="8">
    <source>
        <dbReference type="Google" id="ProtNLM"/>
    </source>
</evidence>
<keyword evidence="1" id="KW-0853">WD repeat</keyword>